<organism evidence="1">
    <name type="scientific">Arabidopsis thaliana</name>
    <name type="common">Mouse-ear cress</name>
    <dbReference type="NCBI Taxonomy" id="3702"/>
    <lineage>
        <taxon>Eukaryota</taxon>
        <taxon>Viridiplantae</taxon>
        <taxon>Streptophyta</taxon>
        <taxon>Embryophyta</taxon>
        <taxon>Tracheophyta</taxon>
        <taxon>Spermatophyta</taxon>
        <taxon>Magnoliopsida</taxon>
        <taxon>eudicotyledons</taxon>
        <taxon>Gunneridae</taxon>
        <taxon>Pentapetalae</taxon>
        <taxon>rosids</taxon>
        <taxon>malvids</taxon>
        <taxon>Brassicales</taxon>
        <taxon>Brassicaceae</taxon>
        <taxon>Camelineae</taxon>
        <taxon>Arabidopsis</taxon>
    </lineage>
</organism>
<accession>Q682G4</accession>
<proteinExistence type="evidence at transcript level"/>
<evidence type="ECO:0000313" key="1">
    <source>
        <dbReference type="EMBL" id="BAD43166.1"/>
    </source>
</evidence>
<sequence>MHIFICSSYHIIFERILRKAQPNIARMFYDIFDGSFGKQNLQVCIMFNIFSSYYKVLGFSSMRQWIFCKSTNKTLSKGASPSSYTESSGAL</sequence>
<dbReference type="EMBL" id="AK175403">
    <property type="protein sequence ID" value="BAD43166.1"/>
    <property type="molecule type" value="mRNA"/>
</dbReference>
<name>Q682G4_ARATH</name>
<dbReference type="AlphaFoldDB" id="Q682G4"/>
<reference evidence="1" key="1">
    <citation type="submission" date="2004-09" db="EMBL/GenBank/DDBJ databases">
        <title>Large-scale analysis of RIKEN Arabidopsis full-length (RAFL) cDNAs.</title>
        <authorList>
            <person name="Totoki Y."/>
            <person name="Seki M."/>
            <person name="Ishida J."/>
            <person name="Nakajima M."/>
            <person name="Enju A."/>
            <person name="Kamiya A."/>
            <person name="Narusaka M."/>
            <person name="Shin-i T."/>
            <person name="Nakagawa M."/>
            <person name="Sakamoto N."/>
            <person name="Oishi K."/>
            <person name="Kohara Y."/>
            <person name="Kobayashi M."/>
            <person name="Toyoda A."/>
            <person name="Sakaki Y."/>
            <person name="Sakurai T."/>
            <person name="Iida K."/>
            <person name="Akiyama K."/>
            <person name="Satou M."/>
            <person name="Toyoda T."/>
            <person name="Konagaya A."/>
            <person name="Carninci P."/>
            <person name="Kawai J."/>
            <person name="Hayashizaki Y."/>
            <person name="Shinozaki K."/>
        </authorList>
    </citation>
    <scope>NUCLEOTIDE SEQUENCE</scope>
</reference>
<protein>
    <submittedName>
        <fullName evidence="1">Uncharacterized protein</fullName>
    </submittedName>
</protein>